<proteinExistence type="predicted"/>
<protein>
    <submittedName>
        <fullName evidence="1">Uncharacterized protein</fullName>
    </submittedName>
</protein>
<evidence type="ECO:0000313" key="1">
    <source>
        <dbReference type="EMBL" id="CAB4134722.1"/>
    </source>
</evidence>
<name>A0A6J5LMC9_9CAUD</name>
<organism evidence="1">
    <name type="scientific">uncultured Caudovirales phage</name>
    <dbReference type="NCBI Taxonomy" id="2100421"/>
    <lineage>
        <taxon>Viruses</taxon>
        <taxon>Duplodnaviria</taxon>
        <taxon>Heunggongvirae</taxon>
        <taxon>Uroviricota</taxon>
        <taxon>Caudoviricetes</taxon>
        <taxon>Peduoviridae</taxon>
        <taxon>Maltschvirus</taxon>
        <taxon>Maltschvirus maltsch</taxon>
    </lineage>
</organism>
<accession>A0A6J5LMC9</accession>
<reference evidence="1" key="1">
    <citation type="submission" date="2020-04" db="EMBL/GenBank/DDBJ databases">
        <authorList>
            <person name="Chiriac C."/>
            <person name="Salcher M."/>
            <person name="Ghai R."/>
            <person name="Kavagutti S V."/>
        </authorList>
    </citation>
    <scope>NUCLEOTIDE SEQUENCE</scope>
</reference>
<dbReference type="EMBL" id="LR796296">
    <property type="protein sequence ID" value="CAB4134722.1"/>
    <property type="molecule type" value="Genomic_DNA"/>
</dbReference>
<gene>
    <name evidence="1" type="ORF">UFOVP274_51</name>
</gene>
<sequence length="77" mass="8469">MTKLEAWKAWSAQSGASGDLFTLEKSSHGKAFSFAWDAAERESAECMCGILLSIIDKQLAYKETGFAELAHGIRNKK</sequence>